<evidence type="ECO:0000256" key="1">
    <source>
        <dbReference type="SAM" id="SignalP"/>
    </source>
</evidence>
<evidence type="ECO:0000313" key="2">
    <source>
        <dbReference type="EMBL" id="VGO17488.1"/>
    </source>
</evidence>
<gene>
    <name evidence="2" type="ORF">PDESU_06084</name>
</gene>
<organism evidence="2 3">
    <name type="scientific">Pontiella desulfatans</name>
    <dbReference type="NCBI Taxonomy" id="2750659"/>
    <lineage>
        <taxon>Bacteria</taxon>
        <taxon>Pseudomonadati</taxon>
        <taxon>Kiritimatiellota</taxon>
        <taxon>Kiritimatiellia</taxon>
        <taxon>Kiritimatiellales</taxon>
        <taxon>Pontiellaceae</taxon>
        <taxon>Pontiella</taxon>
    </lineage>
</organism>
<dbReference type="EMBL" id="CAAHFG010000004">
    <property type="protein sequence ID" value="VGO17488.1"/>
    <property type="molecule type" value="Genomic_DNA"/>
</dbReference>
<protein>
    <submittedName>
        <fullName evidence="2">Uncharacterized protein</fullName>
    </submittedName>
</protein>
<keyword evidence="3" id="KW-1185">Reference proteome</keyword>
<name>A0A6C2UBG3_PONDE</name>
<evidence type="ECO:0000313" key="3">
    <source>
        <dbReference type="Proteomes" id="UP000366872"/>
    </source>
</evidence>
<dbReference type="PROSITE" id="PS51257">
    <property type="entry name" value="PROKAR_LIPOPROTEIN"/>
    <property type="match status" value="1"/>
</dbReference>
<dbReference type="Proteomes" id="UP000366872">
    <property type="component" value="Unassembled WGS sequence"/>
</dbReference>
<dbReference type="AlphaFoldDB" id="A0A6C2UBG3"/>
<feature type="signal peptide" evidence="1">
    <location>
        <begin position="1"/>
        <end position="19"/>
    </location>
</feature>
<feature type="chain" id="PRO_5025457320" evidence="1">
    <location>
        <begin position="20"/>
        <end position="617"/>
    </location>
</feature>
<accession>A0A6C2UBG3</accession>
<proteinExistence type="predicted"/>
<keyword evidence="1" id="KW-0732">Signal</keyword>
<reference evidence="2 3" key="1">
    <citation type="submission" date="2019-04" db="EMBL/GenBank/DDBJ databases">
        <authorList>
            <person name="Van Vliet M D."/>
        </authorList>
    </citation>
    <scope>NUCLEOTIDE SEQUENCE [LARGE SCALE GENOMIC DNA]</scope>
    <source>
        <strain evidence="2 3">F1</strain>
    </source>
</reference>
<sequence length="617" mass="65518">MKKCLTIVAATLLVACSYAGTLEDWQFNDANGTALNSVTNTGTVGSSWNFGGPSTQAGDLNIGDATFYKWNPGSGTTFRTADFTELTSGQYIFEFVVSDWNMAGTDGLGVVNNGIKFAFGHTTNGSAQIEFEVAQAPGNDMRVRSQNSNNGNLSGTDAQNQLGSLNLTNTAPVTVQLLVDLDTGEWSTQVDAGSGFVALVSDGTGMTMIDRIQLIVDASNGTWEFGGAAGTATEFIKIDSVSLSEPAPDPWSKLEYWDFEADAANKSFGTNWVNSGSLGSEWTFGGPDTITTDGAGSLIVSNHSGEVFRKLPKAGTANANPTNDAYATAFTTGKYRLEMNFASWDLPEGADSGNLELQALSGTNAVALIRLRVNDAGNATWMQLMGVESGAQKFNTYGLGTASTNRTTPATAVIEFDFDNDTIEYFLNGELKKSTNVFNEAGFDQLVFTTDANWSSNNVVVIESMGLSTFIDPNATNDTPTSLWSEWIALYPGVGASSNLLDNGDSDDLDNLTEYAYGGDPSDGGDQGNVPVQSQVAAGGTNYLEYIYYERTDADDRGLASILEVGTDLVITNWADGSGYETASGASGVTGFNAITNRIPTDTEAQQFIRLQIEFTP</sequence>